<keyword evidence="3 7" id="KW-0720">Serine protease</keyword>
<dbReference type="SUPFAM" id="SSF56487">
    <property type="entry name" value="SRCR-like"/>
    <property type="match status" value="1"/>
</dbReference>
<sequence>MTTNTKGNPYYINYGFQEGSGPSSHSPAVRTGLPVYVPQNINTRNTSAPSYPPASPAHPVRRPSCSWITLIVFGCLLLVVVGILLWFFLFYSVEGCTDLGGCPEASRHCAEAGCFRLYGQDFVLQMFSPKSKSWRSVCAEGWTDTHGRSACRQIGYKEDTYVSSGQMASKSGDSSGYVTLRPGSQPGEPALKDLVDSASCPADAVVTLRCIDCGSRRGPTTSRIIGGQAARRGAWPWQVSLHLESQHTCGGSIITPLWLVTAAHCIDGYSNPLDWTVYAGYLNQDDMMYNGQKVALIISQNYNSMTDENDIALMKLREPLPMSDVIRPVCLPNVGLSFTAPRSCWISGWGSTENQGPSSKVLMEAQVSIIDRETCNNPAVYSGAITKSMICAGMLEGGVDACQGDSGGPLVTEYASLWWLVGDTSWGIGCALRNKPGVYGNVTFFLSWIYEQMRNN</sequence>
<dbReference type="Pfam" id="PF15494">
    <property type="entry name" value="SRCR_2"/>
    <property type="match status" value="1"/>
</dbReference>
<keyword evidence="4 6" id="KW-1015">Disulfide bond</keyword>
<evidence type="ECO:0000256" key="6">
    <source>
        <dbReference type="PROSITE-ProRule" id="PRU00196"/>
    </source>
</evidence>
<evidence type="ECO:0000313" key="11">
    <source>
        <dbReference type="Ensembl" id="ENSPKIP00000022592.1"/>
    </source>
</evidence>
<dbReference type="InterPro" id="IPR033116">
    <property type="entry name" value="TRYPSIN_SER"/>
</dbReference>
<keyword evidence="12" id="KW-1185">Reference proteome</keyword>
<gene>
    <name evidence="11" type="primary">TMPRSS2</name>
</gene>
<dbReference type="InterPro" id="IPR018114">
    <property type="entry name" value="TRYPSIN_HIS"/>
</dbReference>
<protein>
    <submittedName>
        <fullName evidence="11">Transmembrane serine protease 2</fullName>
    </submittedName>
</protein>
<dbReference type="InterPro" id="IPR043504">
    <property type="entry name" value="Peptidase_S1_PA_chymotrypsin"/>
</dbReference>
<dbReference type="CDD" id="cd00190">
    <property type="entry name" value="Tryp_SPc"/>
    <property type="match status" value="1"/>
</dbReference>
<dbReference type="InterPro" id="IPR009003">
    <property type="entry name" value="Peptidase_S1_PA"/>
</dbReference>
<dbReference type="GO" id="GO:0006508">
    <property type="term" value="P:proteolysis"/>
    <property type="evidence" value="ECO:0007669"/>
    <property type="project" value="UniProtKB-KW"/>
</dbReference>
<dbReference type="FunFam" id="2.40.10.10:FF:000003">
    <property type="entry name" value="Transmembrane serine protease 3"/>
    <property type="match status" value="1"/>
</dbReference>
<feature type="disulfide bond" evidence="6">
    <location>
        <begin position="200"/>
        <end position="210"/>
    </location>
</feature>
<dbReference type="InterPro" id="IPR001254">
    <property type="entry name" value="Trypsin_dom"/>
</dbReference>
<evidence type="ECO:0000259" key="10">
    <source>
        <dbReference type="PROSITE" id="PS50287"/>
    </source>
</evidence>
<dbReference type="PANTHER" id="PTHR24252:SF30">
    <property type="entry name" value="TRANSMEMBRANE SERINE PROTEASE 2"/>
    <property type="match status" value="1"/>
</dbReference>
<keyword evidence="1 7" id="KW-0645">Protease</keyword>
<evidence type="ECO:0000256" key="8">
    <source>
        <dbReference type="SAM" id="Phobius"/>
    </source>
</evidence>
<keyword evidence="8" id="KW-0472">Membrane</keyword>
<dbReference type="SMART" id="SM00020">
    <property type="entry name" value="Tryp_SPc"/>
    <property type="match status" value="1"/>
</dbReference>
<dbReference type="InterPro" id="IPR001190">
    <property type="entry name" value="SRCR"/>
</dbReference>
<dbReference type="InterPro" id="IPR036772">
    <property type="entry name" value="SRCR-like_dom_sf"/>
</dbReference>
<dbReference type="Ensembl" id="ENSPKIT00000003261.1">
    <property type="protein sequence ID" value="ENSPKIP00000022592.1"/>
    <property type="gene ID" value="ENSPKIG00000006537.1"/>
</dbReference>
<dbReference type="SUPFAM" id="SSF50494">
    <property type="entry name" value="Trypsin-like serine proteases"/>
    <property type="match status" value="1"/>
</dbReference>
<feature type="transmembrane region" description="Helical" evidence="8">
    <location>
        <begin position="67"/>
        <end position="89"/>
    </location>
</feature>
<dbReference type="PANTHER" id="PTHR24252">
    <property type="entry name" value="ACROSIN-RELATED"/>
    <property type="match status" value="1"/>
</dbReference>
<evidence type="ECO:0000256" key="1">
    <source>
        <dbReference type="ARBA" id="ARBA00022670"/>
    </source>
</evidence>
<dbReference type="Gene3D" id="3.10.250.10">
    <property type="entry name" value="SRCR-like domain"/>
    <property type="match status" value="1"/>
</dbReference>
<dbReference type="PROSITE" id="PS50240">
    <property type="entry name" value="TRYPSIN_DOM"/>
    <property type="match status" value="1"/>
</dbReference>
<evidence type="ECO:0000256" key="4">
    <source>
        <dbReference type="ARBA" id="ARBA00023157"/>
    </source>
</evidence>
<dbReference type="OrthoDB" id="546450at2759"/>
<reference evidence="11" key="2">
    <citation type="submission" date="2025-09" db="UniProtKB">
        <authorList>
            <consortium name="Ensembl"/>
        </authorList>
    </citation>
    <scope>IDENTIFICATION</scope>
</reference>
<dbReference type="GO" id="GO:0016020">
    <property type="term" value="C:membrane"/>
    <property type="evidence" value="ECO:0007669"/>
    <property type="project" value="InterPro"/>
</dbReference>
<accession>A0A3B3RVR0</accession>
<dbReference type="GO" id="GO:0004252">
    <property type="term" value="F:serine-type endopeptidase activity"/>
    <property type="evidence" value="ECO:0007669"/>
    <property type="project" value="InterPro"/>
</dbReference>
<reference evidence="11" key="1">
    <citation type="submission" date="2025-08" db="UniProtKB">
        <authorList>
            <consortium name="Ensembl"/>
        </authorList>
    </citation>
    <scope>IDENTIFICATION</scope>
</reference>
<evidence type="ECO:0000256" key="5">
    <source>
        <dbReference type="ARBA" id="ARBA00023180"/>
    </source>
</evidence>
<evidence type="ECO:0000259" key="9">
    <source>
        <dbReference type="PROSITE" id="PS50240"/>
    </source>
</evidence>
<dbReference type="Gene3D" id="2.40.10.10">
    <property type="entry name" value="Trypsin-like serine proteases"/>
    <property type="match status" value="2"/>
</dbReference>
<dbReference type="PROSITE" id="PS50287">
    <property type="entry name" value="SRCR_2"/>
    <property type="match status" value="1"/>
</dbReference>
<dbReference type="PROSITE" id="PS00135">
    <property type="entry name" value="TRYPSIN_SER"/>
    <property type="match status" value="1"/>
</dbReference>
<dbReference type="PROSITE" id="PS00134">
    <property type="entry name" value="TRYPSIN_HIS"/>
    <property type="match status" value="1"/>
</dbReference>
<evidence type="ECO:0000256" key="3">
    <source>
        <dbReference type="ARBA" id="ARBA00022825"/>
    </source>
</evidence>
<keyword evidence="8" id="KW-1133">Transmembrane helix</keyword>
<feature type="domain" description="SRCR" evidence="10">
    <location>
        <begin position="124"/>
        <end position="210"/>
    </location>
</feature>
<dbReference type="AlphaFoldDB" id="A0A3B3RVR0"/>
<dbReference type="Pfam" id="PF00089">
    <property type="entry name" value="Trypsin"/>
    <property type="match status" value="1"/>
</dbReference>
<comment type="caution">
    <text evidence="6">Lacks conserved residue(s) required for the propagation of feature annotation.</text>
</comment>
<dbReference type="Proteomes" id="UP000261540">
    <property type="component" value="Unplaced"/>
</dbReference>
<name>A0A3B3RVR0_9TELE</name>
<evidence type="ECO:0000313" key="12">
    <source>
        <dbReference type="Proteomes" id="UP000261540"/>
    </source>
</evidence>
<keyword evidence="5" id="KW-0325">Glycoprotein</keyword>
<dbReference type="GeneTree" id="ENSGT00940000155207"/>
<evidence type="ECO:0000256" key="2">
    <source>
        <dbReference type="ARBA" id="ARBA00022801"/>
    </source>
</evidence>
<dbReference type="InterPro" id="IPR001314">
    <property type="entry name" value="Peptidase_S1A"/>
</dbReference>
<proteinExistence type="predicted"/>
<dbReference type="STRING" id="1676925.ENSPKIP00000022592"/>
<dbReference type="PRINTS" id="PR00722">
    <property type="entry name" value="CHYMOTRYPSIN"/>
</dbReference>
<keyword evidence="8" id="KW-0812">Transmembrane</keyword>
<dbReference type="SMART" id="SM00202">
    <property type="entry name" value="SR"/>
    <property type="match status" value="1"/>
</dbReference>
<feature type="domain" description="Peptidase S1" evidence="9">
    <location>
        <begin position="224"/>
        <end position="454"/>
    </location>
</feature>
<organism evidence="11 12">
    <name type="scientific">Paramormyrops kingsleyae</name>
    <dbReference type="NCBI Taxonomy" id="1676925"/>
    <lineage>
        <taxon>Eukaryota</taxon>
        <taxon>Metazoa</taxon>
        <taxon>Chordata</taxon>
        <taxon>Craniata</taxon>
        <taxon>Vertebrata</taxon>
        <taxon>Euteleostomi</taxon>
        <taxon>Actinopterygii</taxon>
        <taxon>Neopterygii</taxon>
        <taxon>Teleostei</taxon>
        <taxon>Osteoglossocephala</taxon>
        <taxon>Osteoglossomorpha</taxon>
        <taxon>Osteoglossiformes</taxon>
        <taxon>Mormyridae</taxon>
        <taxon>Paramormyrops</taxon>
    </lineage>
</organism>
<keyword evidence="2 7" id="KW-0378">Hydrolase</keyword>
<evidence type="ECO:0000256" key="7">
    <source>
        <dbReference type="RuleBase" id="RU363034"/>
    </source>
</evidence>